<evidence type="ECO:0000313" key="2">
    <source>
        <dbReference type="EMBL" id="WUO51203.1"/>
    </source>
</evidence>
<feature type="region of interest" description="Disordered" evidence="1">
    <location>
        <begin position="1"/>
        <end position="25"/>
    </location>
</feature>
<dbReference type="InterPro" id="IPR026337">
    <property type="entry name" value="AKG_HExxH"/>
</dbReference>
<organism evidence="2 3">
    <name type="scientific">Streptomyces goshikiensis</name>
    <dbReference type="NCBI Taxonomy" id="1942"/>
    <lineage>
        <taxon>Bacteria</taxon>
        <taxon>Bacillati</taxon>
        <taxon>Actinomycetota</taxon>
        <taxon>Actinomycetes</taxon>
        <taxon>Kitasatosporales</taxon>
        <taxon>Streptomycetaceae</taxon>
        <taxon>Streptomyces</taxon>
    </lineage>
</organism>
<protein>
    <submittedName>
        <fullName evidence="2">HEXXH motif-containing putative peptide modification protein</fullName>
    </submittedName>
</protein>
<dbReference type="EMBL" id="CP108058">
    <property type="protein sequence ID" value="WUO51203.1"/>
    <property type="molecule type" value="Genomic_DNA"/>
</dbReference>
<keyword evidence="2" id="KW-0614">Plasmid</keyword>
<dbReference type="Proteomes" id="UP001432075">
    <property type="component" value="Plasmid unnamed1"/>
</dbReference>
<dbReference type="RefSeq" id="WP_328777630.1">
    <property type="nucleotide sequence ID" value="NZ_CP108058.1"/>
</dbReference>
<accession>A0ABZ1RX79</accession>
<keyword evidence="3" id="KW-1185">Reference proteome</keyword>
<feature type="compositionally biased region" description="Low complexity" evidence="1">
    <location>
        <begin position="409"/>
        <end position="427"/>
    </location>
</feature>
<evidence type="ECO:0000256" key="1">
    <source>
        <dbReference type="SAM" id="MobiDB-lite"/>
    </source>
</evidence>
<geneLocation type="plasmid" evidence="2 3">
    <name>unnamed1</name>
</geneLocation>
<proteinExistence type="predicted"/>
<feature type="region of interest" description="Disordered" evidence="1">
    <location>
        <begin position="395"/>
        <end position="436"/>
    </location>
</feature>
<feature type="compositionally biased region" description="Pro residues" evidence="1">
    <location>
        <begin position="399"/>
        <end position="408"/>
    </location>
</feature>
<sequence>MSVAAINNNSPESLESPEFLERPESQAVRRADRMLVDDRRFGDSRSIEERNVARFSIGAELLAEHDPGHGPVLRRISRADREQLLPLLGDPVLRNAFEDDLVKLENGVRSGFSFGALASRIPDEPAGLGPCERMATPHVRPWADHGSAWVWTEMFPADRVPGELATRLRQLYDGSIEGGPAADPVVPGPEMCRALGRGARLLTALLPWVGPSVLGHVSVVGFTRGESADGPLQSLSGGDPLPSAILMAPERLADPWTVAETLLHESVHLKLFDALRAGALLTDPERSVPIPWRQTPWRLIRVLVALHFYVHLLVFQEAVRNAAPELRAEFGRPPVGEVVDEVTPGTEAARNGTFGTSLERVRYLAGYIRELPPGTLTPAGRQLMRWLGEVTAVLDPEPHTAPAPPAAPGPAATPVTAPAAPAAPAATRDAGPEEAVPHRTAGILARPMPAHGELLLADTGTCTLHWLNARSWLVYSLCDGRDVPSVQAEYARRTGTDAPAAASHVTACLEELRNSGLLS</sequence>
<feature type="compositionally biased region" description="Low complexity" evidence="1">
    <location>
        <begin position="7"/>
        <end position="17"/>
    </location>
</feature>
<gene>
    <name evidence="2" type="ORF">OHU17_35620</name>
</gene>
<dbReference type="NCBIfam" id="TIGR04267">
    <property type="entry name" value="mod_HExxH"/>
    <property type="match status" value="1"/>
</dbReference>
<evidence type="ECO:0000313" key="3">
    <source>
        <dbReference type="Proteomes" id="UP001432075"/>
    </source>
</evidence>
<name>A0ABZ1RX79_9ACTN</name>
<reference evidence="2" key="1">
    <citation type="submission" date="2022-10" db="EMBL/GenBank/DDBJ databases">
        <title>The complete genomes of actinobacterial strains from the NBC collection.</title>
        <authorList>
            <person name="Joergensen T.S."/>
            <person name="Alvarez Arevalo M."/>
            <person name="Sterndorff E.B."/>
            <person name="Faurdal D."/>
            <person name="Vuksanovic O."/>
            <person name="Mourched A.-S."/>
            <person name="Charusanti P."/>
            <person name="Shaw S."/>
            <person name="Blin K."/>
            <person name="Weber T."/>
        </authorList>
    </citation>
    <scope>NUCLEOTIDE SEQUENCE</scope>
    <source>
        <strain evidence="2">NBC_00283</strain>
        <plasmid evidence="2">unnamed1</plasmid>
    </source>
</reference>